<gene>
    <name evidence="1" type="ORF">BOX37_32420</name>
</gene>
<dbReference type="GO" id="GO:0005509">
    <property type="term" value="F:calcium ion binding"/>
    <property type="evidence" value="ECO:0007669"/>
    <property type="project" value="InterPro"/>
</dbReference>
<proteinExistence type="predicted"/>
<name>A0A1J0W0L1_9NOCA</name>
<dbReference type="SUPFAM" id="SSF103647">
    <property type="entry name" value="TSP type-3 repeat"/>
    <property type="match status" value="1"/>
</dbReference>
<dbReference type="KEGG" id="nsl:BOX37_32420"/>
<evidence type="ECO:0000313" key="2">
    <source>
        <dbReference type="Proteomes" id="UP000183810"/>
    </source>
</evidence>
<reference evidence="1" key="1">
    <citation type="submission" date="2016-11" db="EMBL/GenBank/DDBJ databases">
        <authorList>
            <person name="Jaros S."/>
            <person name="Januszkiewicz K."/>
            <person name="Wedrychowicz H."/>
        </authorList>
    </citation>
    <scope>NUCLEOTIDE SEQUENCE [LARGE SCALE GENOMIC DNA]</scope>
    <source>
        <strain evidence="1">Y48</strain>
    </source>
</reference>
<accession>A0A1J0W0L1</accession>
<dbReference type="OrthoDB" id="3700985at2"/>
<organism evidence="1 2">
    <name type="scientific">Nocardia mangyaensis</name>
    <dbReference type="NCBI Taxonomy" id="2213200"/>
    <lineage>
        <taxon>Bacteria</taxon>
        <taxon>Bacillati</taxon>
        <taxon>Actinomycetota</taxon>
        <taxon>Actinomycetes</taxon>
        <taxon>Mycobacteriales</taxon>
        <taxon>Nocardiaceae</taxon>
        <taxon>Nocardia</taxon>
    </lineage>
</organism>
<dbReference type="RefSeq" id="WP_071931024.1">
    <property type="nucleotide sequence ID" value="NZ_CP018082.1"/>
</dbReference>
<evidence type="ECO:0000313" key="1">
    <source>
        <dbReference type="EMBL" id="APE37859.1"/>
    </source>
</evidence>
<sequence length="156" mass="16846">MNEIEYVFGTGDGIVHHWSGQADLELANTGIADALWLDFDGDGNVDDALWDSDRDGVADVAALDLDDDGVLDHFFTDPTGNGTWSHQITGAPEHAEREPLPWVERDAPAETTVDAVRTASNLDLLPDIPLATVDHRTVLAQETPGPLSPPPWPCGR</sequence>
<dbReference type="Proteomes" id="UP000183810">
    <property type="component" value="Chromosome"/>
</dbReference>
<protein>
    <recommendedName>
        <fullName evidence="3">Pullulanase</fullName>
    </recommendedName>
</protein>
<dbReference type="EMBL" id="CP018082">
    <property type="protein sequence ID" value="APE37859.1"/>
    <property type="molecule type" value="Genomic_DNA"/>
</dbReference>
<evidence type="ECO:0008006" key="3">
    <source>
        <dbReference type="Google" id="ProtNLM"/>
    </source>
</evidence>
<keyword evidence="2" id="KW-1185">Reference proteome</keyword>
<dbReference type="AlphaFoldDB" id="A0A1J0W0L1"/>
<dbReference type="InterPro" id="IPR028974">
    <property type="entry name" value="TSP_type-3_rpt"/>
</dbReference>